<feature type="region of interest" description="Disordered" evidence="3">
    <location>
        <begin position="771"/>
        <end position="816"/>
    </location>
</feature>
<dbReference type="InterPro" id="IPR014136">
    <property type="entry name" value="TraA_Ti"/>
</dbReference>
<evidence type="ECO:0000256" key="2">
    <source>
        <dbReference type="ARBA" id="ARBA00022971"/>
    </source>
</evidence>
<evidence type="ECO:0000313" key="7">
    <source>
        <dbReference type="Proteomes" id="UP000186216"/>
    </source>
</evidence>
<feature type="compositionally biased region" description="Basic and acidic residues" evidence="3">
    <location>
        <begin position="782"/>
        <end position="816"/>
    </location>
</feature>
<evidence type="ECO:0000313" key="5">
    <source>
        <dbReference type="EMBL" id="SIT09293.1"/>
    </source>
</evidence>
<dbReference type="Proteomes" id="UP000186216">
    <property type="component" value="Unassembled WGS sequence"/>
</dbReference>
<dbReference type="Proteomes" id="UP001215549">
    <property type="component" value="Chromosome"/>
</dbReference>
<dbReference type="Pfam" id="PF03389">
    <property type="entry name" value="MobA_MobL"/>
    <property type="match status" value="1"/>
</dbReference>
<organism evidence="5 7">
    <name type="scientific">Paracoccus saliphilus</name>
    <dbReference type="NCBI Taxonomy" id="405559"/>
    <lineage>
        <taxon>Bacteria</taxon>
        <taxon>Pseudomonadati</taxon>
        <taxon>Pseudomonadota</taxon>
        <taxon>Alphaproteobacteria</taxon>
        <taxon>Rhodobacterales</taxon>
        <taxon>Paracoccaceae</taxon>
        <taxon>Paracoccus</taxon>
    </lineage>
</organism>
<protein>
    <submittedName>
        <fullName evidence="5">Plasmid mobilization system relaxase</fullName>
    </submittedName>
    <submittedName>
        <fullName evidence="6">Ti-type conjugative transfer relaxase TraA</fullName>
    </submittedName>
</protein>
<dbReference type="Pfam" id="PF13604">
    <property type="entry name" value="AAA_30"/>
    <property type="match status" value="1"/>
</dbReference>
<dbReference type="EMBL" id="FTOU01000017">
    <property type="protein sequence ID" value="SIT09293.1"/>
    <property type="molecule type" value="Genomic_DNA"/>
</dbReference>
<dbReference type="InterPro" id="IPR027417">
    <property type="entry name" value="P-loop_NTPase"/>
</dbReference>
<proteinExistence type="inferred from homology"/>
<evidence type="ECO:0000313" key="6">
    <source>
        <dbReference type="EMBL" id="WCR02718.1"/>
    </source>
</evidence>
<dbReference type="AlphaFoldDB" id="A0AA45W7F3"/>
<evidence type="ECO:0000313" key="8">
    <source>
        <dbReference type="Proteomes" id="UP001215549"/>
    </source>
</evidence>
<dbReference type="Gene3D" id="2.30.30.940">
    <property type="match status" value="1"/>
</dbReference>
<evidence type="ECO:0000256" key="1">
    <source>
        <dbReference type="ARBA" id="ARBA00010873"/>
    </source>
</evidence>
<dbReference type="Gene3D" id="3.40.50.300">
    <property type="entry name" value="P-loop containing nucleotide triphosphate hydrolases"/>
    <property type="match status" value="2"/>
</dbReference>
<dbReference type="InterPro" id="IPR005053">
    <property type="entry name" value="MobA_MobL"/>
</dbReference>
<dbReference type="Gene3D" id="3.30.930.30">
    <property type="match status" value="1"/>
</dbReference>
<sequence>MAIYHLSVQIMSRKTGRSAVAAAAYRAGARLRDNRLDREQNFSRKRGVVHSEVLLPENAPEIWKDRERLWNDVEAVELRKDAQLAREVEFAIPREMNKAQATELARDFAQSEFVDQGMVADLNVHWDVVEDGMPKPHAHVMLTMREVDESGFGKKNRDWNRTEMVERWRERWAEHVNERLMELDIDARIDHRSLEAQGIALEPQTQIGASAQRIEIEGMDTADRAEMHREIARDNGARIIADPSIALDAITHQQSSFTRRDMARFAHRYSDSIDQFNEVMGAMGRSPDLVELGQDLRGQDRFTTRDMIEAEQRLHRAAELMAEKELHGVSDRDRERALARAATRGLVLSGEQGDALAHVTEGRGLGIVVGYAGTGKSAMLGVAREAWEAAGYEVRGVALSGIAAENLESGSCIASRTIASMEHGWAQGRDLLTARDVLVLDEAGMVGTRQLERVLSQAAERGAKVVLVGDPQQLQSIEAGAAFRSLHERHGGIEIGEVRRQREGWQRDATRDLATGRTRDAIRAYDGQDMVHAAQTRGQARDDLITGWDRDRQAAPDTSRIILTHTNAEVRELNEAARQKMREAGDLGADVDLTVERGARRFARGDRVMFLQNERGLGVKNGTLGTIEQVSSRSMSVRTDNGADISFDLKDYNRIDHGYAATIHKAQGMTVDRTHVLATPGLDAHGSYVAMSRHREQMDLHYGRDDFASRDRLIRTLSRDRAKDMALDYDQPRDPVQDYAERRGISFRARVVEVIRKFVPERVRDRIDGVFDGARSAGGDVHSSEGRQQPERGRVGPELARQDPHIPENETSEDRERALRRARTQALVRHARAVDTIFEAQERGGKAGPEQMMTLREARKHLEELRPFGAHDAEAAYRKDPDLAREAATGQVRRSVRALQLETELRTSPERRADRFVSRWQKLDRAVELRYAAGDYSGYHAARTEMGEMARSLERDPQLESLLANRKRELGIAFESGRRLGRELAFHHGIDLGRGRGLGL</sequence>
<name>A0AA45W7F3_9RHOB</name>
<dbReference type="CDD" id="cd18809">
    <property type="entry name" value="SF1_C_RecD"/>
    <property type="match status" value="1"/>
</dbReference>
<evidence type="ECO:0000259" key="4">
    <source>
        <dbReference type="Pfam" id="PF03389"/>
    </source>
</evidence>
<comment type="similarity">
    <text evidence="1">Belongs to the MobA/MobL family.</text>
</comment>
<reference evidence="5 7" key="1">
    <citation type="submission" date="2017-01" db="EMBL/GenBank/DDBJ databases">
        <authorList>
            <person name="Varghese N."/>
            <person name="Submissions S."/>
        </authorList>
    </citation>
    <scope>NUCLEOTIDE SEQUENCE [LARGE SCALE GENOMIC DNA]</scope>
    <source>
        <strain evidence="5 7">DSM 18447</strain>
    </source>
</reference>
<feature type="domain" description="MobA/MobL protein" evidence="4">
    <location>
        <begin position="17"/>
        <end position="215"/>
    </location>
</feature>
<dbReference type="NCBIfam" id="NF041496">
    <property type="entry name" value="MobQ"/>
    <property type="match status" value="1"/>
</dbReference>
<keyword evidence="8" id="KW-1185">Reference proteome</keyword>
<dbReference type="EMBL" id="CP067140">
    <property type="protein sequence ID" value="WCR02718.1"/>
    <property type="molecule type" value="Genomic_DNA"/>
</dbReference>
<dbReference type="CDD" id="cd17933">
    <property type="entry name" value="DEXSc_RecD-like"/>
    <property type="match status" value="1"/>
</dbReference>
<accession>A0AA45W7F3</accession>
<dbReference type="SUPFAM" id="SSF52540">
    <property type="entry name" value="P-loop containing nucleoside triphosphate hydrolases"/>
    <property type="match status" value="2"/>
</dbReference>
<dbReference type="NCBIfam" id="TIGR02768">
    <property type="entry name" value="TraA_Ti"/>
    <property type="match status" value="1"/>
</dbReference>
<keyword evidence="2" id="KW-0184">Conjugation</keyword>
<evidence type="ECO:0000256" key="3">
    <source>
        <dbReference type="SAM" id="MobiDB-lite"/>
    </source>
</evidence>
<gene>
    <name evidence="6" type="primary">traA</name>
    <name evidence="6" type="ORF">JHX88_18040</name>
    <name evidence="5" type="ORF">SAMN05421772_11748</name>
</gene>
<dbReference type="RefSeq" id="WP_076527907.1">
    <property type="nucleotide sequence ID" value="NZ_CP067140.1"/>
</dbReference>
<dbReference type="NCBIfam" id="NF010464">
    <property type="entry name" value="PRK13889.1"/>
    <property type="match status" value="1"/>
</dbReference>
<reference evidence="6 8" key="2">
    <citation type="submission" date="2021-01" db="EMBL/GenBank/DDBJ databases">
        <title>Biogeographic distribution of Paracoccus.</title>
        <authorList>
            <person name="Hollensteiner J."/>
            <person name="Leineberger J."/>
            <person name="Brinkhoff T."/>
            <person name="Daniel R."/>
        </authorList>
    </citation>
    <scope>NUCLEOTIDE SEQUENCE [LARGE SCALE GENOMIC DNA]</scope>
    <source>
        <strain evidence="6 8">DSM 18447</strain>
    </source>
</reference>